<dbReference type="KEGG" id="tve:TRV_03541"/>
<dbReference type="Proteomes" id="UP000008383">
    <property type="component" value="Unassembled WGS sequence"/>
</dbReference>
<dbReference type="AlphaFoldDB" id="D4D8V3"/>
<dbReference type="EMBL" id="ACYE01000183">
    <property type="protein sequence ID" value="EFE41712.1"/>
    <property type="molecule type" value="Genomic_DNA"/>
</dbReference>
<dbReference type="GeneID" id="9580877"/>
<evidence type="ECO:0000313" key="1">
    <source>
        <dbReference type="EMBL" id="EFE41712.1"/>
    </source>
</evidence>
<protein>
    <submittedName>
        <fullName evidence="1">Uncharacterized protein</fullName>
    </submittedName>
</protein>
<gene>
    <name evidence="1" type="ORF">TRV_03541</name>
</gene>
<comment type="caution">
    <text evidence="1">The sequence shown here is derived from an EMBL/GenBank/DDBJ whole genome shotgun (WGS) entry which is preliminary data.</text>
</comment>
<evidence type="ECO:0000313" key="2">
    <source>
        <dbReference type="Proteomes" id="UP000008383"/>
    </source>
</evidence>
<dbReference type="RefSeq" id="XP_003022330.1">
    <property type="nucleotide sequence ID" value="XM_003022284.1"/>
</dbReference>
<name>D4D8V3_TRIVH</name>
<proteinExistence type="predicted"/>
<dbReference type="OrthoDB" id="4200179at2759"/>
<accession>D4D8V3</accession>
<keyword evidence="2" id="KW-1185">Reference proteome</keyword>
<dbReference type="HOGENOM" id="CLU_503404_0_0_1"/>
<sequence length="570" mass="62289">MLYKSIDLGSTIHMQKDHEIQLYISSSVQIAHLNDSPCLEELSIENLRRQDVWVSWGSNSTIQINISVKIQTSLATKVSIPGTLRTISGLLTLPSVWSVYGLDATQDGKLHQNETNTLNITLQARPTRDQATSCELNNIPTSLSALLDGNPHIQPPAEIPTIFVRDISIQLVFSNGSSSPILLPQSGDNYNGPLNVLLSDSDGWESLDDSTPFSSQELTSTRFSGNSNYGSSTHECPVSGSHNISPIRSIISLLNSGLLNLLNIPSPDTRSIQSMPSNGHQVSLAELSPVIFSPGYKMAMFQRLSFVPLVIKGMASMIRSMDSKRCESTTSKICDIYRFKSYTAGFGTAPVSSGIRDMLRYILWVQTQNSLYSANKKPKRSHLFATTVSKQQGILGCPANTLRKANSVEALVAISGCSDSDWHIFEDEEEDDILLTDEVYSEEQEEWYKSPSLSESIIDNDGFHFITTPEIAGLVPDQDGILSSSPCLLAEVDIGPILERSGEEHDCNTGIPMDPGAGNDPTMEILQSSSPIILPLSASQGSPCNDDIDRSEELDTLPRLDSSDVEMMLL</sequence>
<organism evidence="1 2">
    <name type="scientific">Trichophyton verrucosum (strain HKI 0517)</name>
    <dbReference type="NCBI Taxonomy" id="663202"/>
    <lineage>
        <taxon>Eukaryota</taxon>
        <taxon>Fungi</taxon>
        <taxon>Dikarya</taxon>
        <taxon>Ascomycota</taxon>
        <taxon>Pezizomycotina</taxon>
        <taxon>Eurotiomycetes</taxon>
        <taxon>Eurotiomycetidae</taxon>
        <taxon>Onygenales</taxon>
        <taxon>Arthrodermataceae</taxon>
        <taxon>Trichophyton</taxon>
    </lineage>
</organism>
<reference evidence="2" key="1">
    <citation type="journal article" date="2011" name="Genome Biol.">
        <title>Comparative and functional genomics provide insights into the pathogenicity of dermatophytic fungi.</title>
        <authorList>
            <person name="Burmester A."/>
            <person name="Shelest E."/>
            <person name="Gloeckner G."/>
            <person name="Heddergott C."/>
            <person name="Schindler S."/>
            <person name="Staib P."/>
            <person name="Heidel A."/>
            <person name="Felder M."/>
            <person name="Petzold A."/>
            <person name="Szafranski K."/>
            <person name="Feuermann M."/>
            <person name="Pedruzzi I."/>
            <person name="Priebe S."/>
            <person name="Groth M."/>
            <person name="Winkler R."/>
            <person name="Li W."/>
            <person name="Kniemeyer O."/>
            <person name="Schroeckh V."/>
            <person name="Hertweck C."/>
            <person name="Hube B."/>
            <person name="White T.C."/>
            <person name="Platzer M."/>
            <person name="Guthke R."/>
            <person name="Heitman J."/>
            <person name="Woestemeyer J."/>
            <person name="Zipfel P.F."/>
            <person name="Monod M."/>
            <person name="Brakhage A.A."/>
        </authorList>
    </citation>
    <scope>NUCLEOTIDE SEQUENCE [LARGE SCALE GENOMIC DNA]</scope>
    <source>
        <strain evidence="2">HKI 0517</strain>
    </source>
</reference>